<dbReference type="InterPro" id="IPR045608">
    <property type="entry name" value="Trypco2"/>
</dbReference>
<feature type="domain" description="Trypsin-co-occurring" evidence="2">
    <location>
        <begin position="31"/>
        <end position="96"/>
    </location>
</feature>
<proteinExistence type="predicted"/>
<feature type="region of interest" description="Disordered" evidence="1">
    <location>
        <begin position="100"/>
        <end position="119"/>
    </location>
</feature>
<evidence type="ECO:0000313" key="4">
    <source>
        <dbReference type="Proteomes" id="UP001589710"/>
    </source>
</evidence>
<keyword evidence="4" id="KW-1185">Reference proteome</keyword>
<feature type="region of interest" description="Disordered" evidence="1">
    <location>
        <begin position="1"/>
        <end position="29"/>
    </location>
</feature>
<dbReference type="RefSeq" id="WP_345517499.1">
    <property type="nucleotide sequence ID" value="NZ_BAAAXD010000045.1"/>
</dbReference>
<evidence type="ECO:0000256" key="1">
    <source>
        <dbReference type="SAM" id="MobiDB-lite"/>
    </source>
</evidence>
<protein>
    <submittedName>
        <fullName evidence="3">Trypco2 family protein</fullName>
    </submittedName>
</protein>
<accession>A0ABV5RM59</accession>
<feature type="compositionally biased region" description="Polar residues" evidence="1">
    <location>
        <begin position="15"/>
        <end position="25"/>
    </location>
</feature>
<gene>
    <name evidence="3" type="ORF">ACFFTL_39400</name>
</gene>
<comment type="caution">
    <text evidence="3">The sequence shown here is derived from an EMBL/GenBank/DDBJ whole genome shotgun (WGS) entry which is preliminary data.</text>
</comment>
<dbReference type="Pfam" id="PF19631">
    <property type="entry name" value="Trypco2"/>
    <property type="match status" value="1"/>
</dbReference>
<organism evidence="3 4">
    <name type="scientific">Streptomyces yanii</name>
    <dbReference type="NCBI Taxonomy" id="78510"/>
    <lineage>
        <taxon>Bacteria</taxon>
        <taxon>Bacillati</taxon>
        <taxon>Actinomycetota</taxon>
        <taxon>Actinomycetes</taxon>
        <taxon>Kitasatosporales</taxon>
        <taxon>Streptomycetaceae</taxon>
        <taxon>Streptomyces</taxon>
    </lineage>
</organism>
<sequence>MQPDYAVTPDAQLPGTATTSNSTDARATDGIELADAVESIRNQLIDAASRADDRPVALELRKEVKGGGKVKAWVVETGADASRATGRTRKVSLTLETARHHERRAPADRSRGCGQHGALRSRYSEAVSATRPTARTVAFHGSGAVQSSGALLTDRLVLTCAHVVKGGNRAVVAHPDLPSTFPAWESLLLAPGRHGEGAAPEPYETVRGSPFGCSGAQRALTRPSSGSGRRRLPPARSAGRRAAPTSPRRGR</sequence>
<feature type="compositionally biased region" description="Low complexity" evidence="1">
    <location>
        <begin position="234"/>
        <end position="251"/>
    </location>
</feature>
<reference evidence="3 4" key="1">
    <citation type="submission" date="2024-09" db="EMBL/GenBank/DDBJ databases">
        <authorList>
            <person name="Sun Q."/>
            <person name="Mori K."/>
        </authorList>
    </citation>
    <scope>NUCLEOTIDE SEQUENCE [LARGE SCALE GENOMIC DNA]</scope>
    <source>
        <strain evidence="3 4">JCM 3331</strain>
    </source>
</reference>
<dbReference type="EMBL" id="JBHMCG010000165">
    <property type="protein sequence ID" value="MFB9578176.1"/>
    <property type="molecule type" value="Genomic_DNA"/>
</dbReference>
<dbReference type="SUPFAM" id="SSF50494">
    <property type="entry name" value="Trypsin-like serine proteases"/>
    <property type="match status" value="1"/>
</dbReference>
<evidence type="ECO:0000313" key="3">
    <source>
        <dbReference type="EMBL" id="MFB9578176.1"/>
    </source>
</evidence>
<dbReference type="Proteomes" id="UP001589710">
    <property type="component" value="Unassembled WGS sequence"/>
</dbReference>
<name>A0ABV5RM59_9ACTN</name>
<feature type="region of interest" description="Disordered" evidence="1">
    <location>
        <begin position="195"/>
        <end position="251"/>
    </location>
</feature>
<dbReference type="InterPro" id="IPR009003">
    <property type="entry name" value="Peptidase_S1_PA"/>
</dbReference>
<evidence type="ECO:0000259" key="2">
    <source>
        <dbReference type="Pfam" id="PF19631"/>
    </source>
</evidence>